<dbReference type="InterPro" id="IPR051356">
    <property type="entry name" value="SOX/SOX-like_TF"/>
</dbReference>
<dbReference type="InterPro" id="IPR036910">
    <property type="entry name" value="HMG_box_dom_sf"/>
</dbReference>
<proteinExistence type="predicted"/>
<keyword evidence="7" id="KW-1185">Reference proteome</keyword>
<dbReference type="GO" id="GO:0000981">
    <property type="term" value="F:DNA-binding transcription factor activity, RNA polymerase II-specific"/>
    <property type="evidence" value="ECO:0007669"/>
    <property type="project" value="TreeGrafter"/>
</dbReference>
<reference evidence="6 7" key="1">
    <citation type="journal article" date="2018" name="Mycol. Prog.">
        <title>Coniella lustricola, a new species from submerged detritus.</title>
        <authorList>
            <person name="Raudabaugh D.B."/>
            <person name="Iturriaga T."/>
            <person name="Carver A."/>
            <person name="Mondo S."/>
            <person name="Pangilinan J."/>
            <person name="Lipzen A."/>
            <person name="He G."/>
            <person name="Amirebrahimi M."/>
            <person name="Grigoriev I.V."/>
            <person name="Miller A.N."/>
        </authorList>
    </citation>
    <scope>NUCLEOTIDE SEQUENCE [LARGE SCALE GENOMIC DNA]</scope>
    <source>
        <strain evidence="6 7">B22-T-1</strain>
    </source>
</reference>
<dbReference type="EMBL" id="KZ678498">
    <property type="protein sequence ID" value="PSR81616.1"/>
    <property type="molecule type" value="Genomic_DNA"/>
</dbReference>
<organism evidence="6 7">
    <name type="scientific">Coniella lustricola</name>
    <dbReference type="NCBI Taxonomy" id="2025994"/>
    <lineage>
        <taxon>Eukaryota</taxon>
        <taxon>Fungi</taxon>
        <taxon>Dikarya</taxon>
        <taxon>Ascomycota</taxon>
        <taxon>Pezizomycotina</taxon>
        <taxon>Sordariomycetes</taxon>
        <taxon>Sordariomycetidae</taxon>
        <taxon>Diaporthales</taxon>
        <taxon>Schizoparmaceae</taxon>
        <taxon>Coniella</taxon>
    </lineage>
</organism>
<keyword evidence="2 3" id="KW-0539">Nucleus</keyword>
<dbReference type="Pfam" id="PF00505">
    <property type="entry name" value="HMG_box"/>
    <property type="match status" value="1"/>
</dbReference>
<dbReference type="OrthoDB" id="2307332at2759"/>
<dbReference type="PROSITE" id="PS50118">
    <property type="entry name" value="HMG_BOX_2"/>
    <property type="match status" value="1"/>
</dbReference>
<accession>A0A2T3A2I0</accession>
<feature type="domain" description="HMG box" evidence="5">
    <location>
        <begin position="29"/>
        <end position="97"/>
    </location>
</feature>
<feature type="DNA-binding region" description="HMG box" evidence="3">
    <location>
        <begin position="29"/>
        <end position="97"/>
    </location>
</feature>
<dbReference type="STRING" id="2025994.A0A2T3A2I0"/>
<protein>
    <submittedName>
        <fullName evidence="6">High mobility group box domain-containing protein</fullName>
    </submittedName>
</protein>
<dbReference type="GO" id="GO:0005634">
    <property type="term" value="C:nucleus"/>
    <property type="evidence" value="ECO:0007669"/>
    <property type="project" value="UniProtKB-UniRule"/>
</dbReference>
<dbReference type="InParanoid" id="A0A2T3A2I0"/>
<evidence type="ECO:0000313" key="6">
    <source>
        <dbReference type="EMBL" id="PSR81616.1"/>
    </source>
</evidence>
<keyword evidence="1 3" id="KW-0238">DNA-binding</keyword>
<evidence type="ECO:0000256" key="1">
    <source>
        <dbReference type="ARBA" id="ARBA00023125"/>
    </source>
</evidence>
<dbReference type="PANTHER" id="PTHR45789">
    <property type="entry name" value="FI18025P1"/>
    <property type="match status" value="1"/>
</dbReference>
<evidence type="ECO:0000256" key="2">
    <source>
        <dbReference type="ARBA" id="ARBA00023242"/>
    </source>
</evidence>
<dbReference type="CDD" id="cd01389">
    <property type="entry name" value="HMG-box_ROX1-like"/>
    <property type="match status" value="1"/>
</dbReference>
<dbReference type="InterPro" id="IPR009071">
    <property type="entry name" value="HMG_box_dom"/>
</dbReference>
<feature type="region of interest" description="Disordered" evidence="4">
    <location>
        <begin position="90"/>
        <end position="110"/>
    </location>
</feature>
<evidence type="ECO:0000259" key="5">
    <source>
        <dbReference type="PROSITE" id="PS50118"/>
    </source>
</evidence>
<dbReference type="Gene3D" id="1.10.30.10">
    <property type="entry name" value="High mobility group box domain"/>
    <property type="match status" value="1"/>
</dbReference>
<dbReference type="GO" id="GO:0000978">
    <property type="term" value="F:RNA polymerase II cis-regulatory region sequence-specific DNA binding"/>
    <property type="evidence" value="ECO:0007669"/>
    <property type="project" value="TreeGrafter"/>
</dbReference>
<evidence type="ECO:0000313" key="7">
    <source>
        <dbReference type="Proteomes" id="UP000241462"/>
    </source>
</evidence>
<name>A0A2T3A2I0_9PEZI</name>
<dbReference type="SMART" id="SM00398">
    <property type="entry name" value="HMG"/>
    <property type="match status" value="1"/>
</dbReference>
<evidence type="ECO:0000256" key="3">
    <source>
        <dbReference type="PROSITE-ProRule" id="PRU00267"/>
    </source>
</evidence>
<dbReference type="SUPFAM" id="SSF47095">
    <property type="entry name" value="HMG-box"/>
    <property type="match status" value="1"/>
</dbReference>
<dbReference type="AlphaFoldDB" id="A0A2T3A2I0"/>
<gene>
    <name evidence="6" type="ORF">BD289DRAFT_372458</name>
</gene>
<evidence type="ECO:0000256" key="4">
    <source>
        <dbReference type="SAM" id="MobiDB-lite"/>
    </source>
</evidence>
<feature type="non-terminal residue" evidence="6">
    <location>
        <position position="110"/>
    </location>
</feature>
<dbReference type="Proteomes" id="UP000241462">
    <property type="component" value="Unassembled WGS sequence"/>
</dbReference>
<sequence length="110" mass="13116">MLEIEAYINRTAEVRRKEISSDRKQPGKVKRPMNSFMLYRKAFQNHTKAYCEHNNHQVVSKVCGASWDQEPEHIRKQFADWAKMERANHQLAHPGYKFTPAKPKNQKRRH</sequence>
<dbReference type="PANTHER" id="PTHR45789:SF2">
    <property type="entry name" value="FI18025P1"/>
    <property type="match status" value="1"/>
</dbReference>